<evidence type="ECO:0000256" key="3">
    <source>
        <dbReference type="ARBA" id="ARBA00022769"/>
    </source>
</evidence>
<dbReference type="GO" id="GO:0006289">
    <property type="term" value="P:nucleotide-excision repair"/>
    <property type="evidence" value="ECO:0007669"/>
    <property type="project" value="InterPro"/>
</dbReference>
<evidence type="ECO:0000313" key="9">
    <source>
        <dbReference type="EMBL" id="PIR97866.1"/>
    </source>
</evidence>
<feature type="domain" description="UVR" evidence="6">
    <location>
        <begin position="198"/>
        <end position="233"/>
    </location>
</feature>
<evidence type="ECO:0000259" key="8">
    <source>
        <dbReference type="PROSITE" id="PS50165"/>
    </source>
</evidence>
<dbReference type="PROSITE" id="PS50164">
    <property type="entry name" value="GIY_YIG"/>
    <property type="match status" value="1"/>
</dbReference>
<dbReference type="InterPro" id="IPR047296">
    <property type="entry name" value="GIY-YIG_UvrC_Cho"/>
</dbReference>
<dbReference type="PANTHER" id="PTHR30562:SF1">
    <property type="entry name" value="UVRABC SYSTEM PROTEIN C"/>
    <property type="match status" value="1"/>
</dbReference>
<dbReference type="InterPro" id="IPR000305">
    <property type="entry name" value="GIY-YIG_endonuc"/>
</dbReference>
<evidence type="ECO:0000259" key="6">
    <source>
        <dbReference type="PROSITE" id="PS50151"/>
    </source>
</evidence>
<dbReference type="InterPro" id="IPR001162">
    <property type="entry name" value="UvrC_RNase_H_dom"/>
</dbReference>
<dbReference type="PROSITE" id="PS50165">
    <property type="entry name" value="UVRC"/>
    <property type="match status" value="1"/>
</dbReference>
<keyword evidence="5" id="KW-0234">DNA repair</keyword>
<dbReference type="SUPFAM" id="SSF82771">
    <property type="entry name" value="GIY-YIG endonuclease"/>
    <property type="match status" value="1"/>
</dbReference>
<keyword evidence="1" id="KW-0963">Cytoplasm</keyword>
<organism evidence="9 10">
    <name type="scientific">Candidatus Colwellbacteria bacterium CG10_big_fil_rev_8_21_14_0_10_42_22</name>
    <dbReference type="NCBI Taxonomy" id="1974540"/>
    <lineage>
        <taxon>Bacteria</taxon>
        <taxon>Candidatus Colwelliibacteriota</taxon>
    </lineage>
</organism>
<keyword evidence="2" id="KW-0227">DNA damage</keyword>
<feature type="domain" description="UvrC family homology region profile" evidence="8">
    <location>
        <begin position="216"/>
        <end position="334"/>
    </location>
</feature>
<comment type="caution">
    <text evidence="9">The sequence shown here is derived from an EMBL/GenBank/DDBJ whole genome shotgun (WGS) entry which is preliminary data.</text>
</comment>
<dbReference type="PROSITE" id="PS50151">
    <property type="entry name" value="UVR"/>
    <property type="match status" value="1"/>
</dbReference>
<accession>A0A2H0VFK1</accession>
<dbReference type="InterPro" id="IPR001943">
    <property type="entry name" value="UVR_dom"/>
</dbReference>
<proteinExistence type="predicted"/>
<dbReference type="PANTHER" id="PTHR30562">
    <property type="entry name" value="UVRC/OXIDOREDUCTASE"/>
    <property type="match status" value="1"/>
</dbReference>
<feature type="domain" description="GIY-YIG" evidence="7">
    <location>
        <begin position="11"/>
        <end position="88"/>
    </location>
</feature>
<sequence length="395" mass="44890">MLKDKLKKLPPNPGVYIMKGQKDKVLYIGKAGNLKKRVSSYFSKKHTDKTASLIEEVKKIDYIETPTAIEALILEAELIKKYKPPYNFKEKDDKSFWHVEITKDEFPRVLLVRGKDKPQGERSGPFTNASDIRAALRIIRKIFPFSTHTPNKLLGKSKRPCFEAQIGLCPGTCVGSADRDAYKKNIKNIKLLFKGNKKKILKDLEKEMKQSAEMLNFEEAIRLRGQLFALNHVQDIALIAQAEKISTDSDLRIEGYDVSNISGTSPVGSMAVFKGDSPELQEYKKFKIRTIHQPDDVGMLREVLERRFKNEWPLPDLVLVDGGKPQVNTARQVLEEAGLSIPLVGIAKGPKRDKNEFIGTIPKGFSRKTLIQVRDEAHRFAISYHKKVRSKRFLS</sequence>
<dbReference type="Gene3D" id="4.10.860.10">
    <property type="entry name" value="UVR domain"/>
    <property type="match status" value="1"/>
</dbReference>
<dbReference type="InterPro" id="IPR038476">
    <property type="entry name" value="UvrC_RNase_H_dom_sf"/>
</dbReference>
<protein>
    <recommendedName>
        <fullName evidence="11">Excinuclease ABC subunit C</fullName>
    </recommendedName>
</protein>
<dbReference type="Pfam" id="PF08459">
    <property type="entry name" value="UvrC_RNaseH_dom"/>
    <property type="match status" value="1"/>
</dbReference>
<dbReference type="Gene3D" id="3.40.1440.10">
    <property type="entry name" value="GIY-YIG endonuclease"/>
    <property type="match status" value="1"/>
</dbReference>
<evidence type="ECO:0000313" key="10">
    <source>
        <dbReference type="Proteomes" id="UP000231466"/>
    </source>
</evidence>
<dbReference type="Proteomes" id="UP000231466">
    <property type="component" value="Unassembled WGS sequence"/>
</dbReference>
<evidence type="ECO:0000256" key="1">
    <source>
        <dbReference type="ARBA" id="ARBA00022490"/>
    </source>
</evidence>
<keyword evidence="3" id="KW-0228">DNA excision</keyword>
<evidence type="ECO:0000256" key="5">
    <source>
        <dbReference type="ARBA" id="ARBA00023204"/>
    </source>
</evidence>
<dbReference type="Gene3D" id="3.30.420.340">
    <property type="entry name" value="UvrC, RNAse H endonuclease domain"/>
    <property type="match status" value="1"/>
</dbReference>
<keyword evidence="4" id="KW-0267">Excision nuclease</keyword>
<dbReference type="AlphaFoldDB" id="A0A2H0VFK1"/>
<dbReference type="GO" id="GO:0009380">
    <property type="term" value="C:excinuclease repair complex"/>
    <property type="evidence" value="ECO:0007669"/>
    <property type="project" value="TreeGrafter"/>
</dbReference>
<dbReference type="GO" id="GO:0009381">
    <property type="term" value="F:excinuclease ABC activity"/>
    <property type="evidence" value="ECO:0007669"/>
    <property type="project" value="InterPro"/>
</dbReference>
<name>A0A2H0VFK1_9BACT</name>
<gene>
    <name evidence="9" type="ORF">COT89_02230</name>
</gene>
<evidence type="ECO:0008006" key="11">
    <source>
        <dbReference type="Google" id="ProtNLM"/>
    </source>
</evidence>
<dbReference type="EMBL" id="PFAH01000008">
    <property type="protein sequence ID" value="PIR97866.1"/>
    <property type="molecule type" value="Genomic_DNA"/>
</dbReference>
<dbReference type="Pfam" id="PF02151">
    <property type="entry name" value="UVR"/>
    <property type="match status" value="1"/>
</dbReference>
<dbReference type="SUPFAM" id="SSF46600">
    <property type="entry name" value="C-terminal UvrC-binding domain of UvrB"/>
    <property type="match status" value="1"/>
</dbReference>
<dbReference type="InterPro" id="IPR035901">
    <property type="entry name" value="GIY-YIG_endonuc_sf"/>
</dbReference>
<dbReference type="SMART" id="SM00465">
    <property type="entry name" value="GIYc"/>
    <property type="match status" value="1"/>
</dbReference>
<dbReference type="InterPro" id="IPR050066">
    <property type="entry name" value="UvrABC_protein_C"/>
</dbReference>
<reference evidence="10" key="1">
    <citation type="submission" date="2017-09" db="EMBL/GenBank/DDBJ databases">
        <title>Depth-based differentiation of microbial function through sediment-hosted aquifers and enrichment of novel symbionts in the deep terrestrial subsurface.</title>
        <authorList>
            <person name="Probst A.J."/>
            <person name="Ladd B."/>
            <person name="Jarett J.K."/>
            <person name="Geller-Mcgrath D.E."/>
            <person name="Sieber C.M.K."/>
            <person name="Emerson J.B."/>
            <person name="Anantharaman K."/>
            <person name="Thomas B.C."/>
            <person name="Malmstrom R."/>
            <person name="Stieglmeier M."/>
            <person name="Klingl A."/>
            <person name="Woyke T."/>
            <person name="Ryan C.M."/>
            <person name="Banfield J.F."/>
        </authorList>
    </citation>
    <scope>NUCLEOTIDE SEQUENCE [LARGE SCALE GENOMIC DNA]</scope>
</reference>
<dbReference type="FunFam" id="3.40.1440.10:FF:000001">
    <property type="entry name" value="UvrABC system protein C"/>
    <property type="match status" value="1"/>
</dbReference>
<evidence type="ECO:0000259" key="7">
    <source>
        <dbReference type="PROSITE" id="PS50164"/>
    </source>
</evidence>
<dbReference type="CDD" id="cd10434">
    <property type="entry name" value="GIY-YIG_UvrC_Cho"/>
    <property type="match status" value="1"/>
</dbReference>
<dbReference type="Pfam" id="PF01541">
    <property type="entry name" value="GIY-YIG"/>
    <property type="match status" value="1"/>
</dbReference>
<evidence type="ECO:0000256" key="4">
    <source>
        <dbReference type="ARBA" id="ARBA00022881"/>
    </source>
</evidence>
<dbReference type="InterPro" id="IPR036876">
    <property type="entry name" value="UVR_dom_sf"/>
</dbReference>
<evidence type="ECO:0000256" key="2">
    <source>
        <dbReference type="ARBA" id="ARBA00022763"/>
    </source>
</evidence>